<dbReference type="Gene3D" id="3.30.420.380">
    <property type="match status" value="1"/>
</dbReference>
<keyword evidence="3" id="KW-1185">Reference proteome</keyword>
<gene>
    <name evidence="2" type="ORF">EDD54_4320</name>
</gene>
<dbReference type="Pfam" id="PF05137">
    <property type="entry name" value="PilN"/>
    <property type="match status" value="1"/>
</dbReference>
<reference evidence="2 3" key="1">
    <citation type="submission" date="2019-03" db="EMBL/GenBank/DDBJ databases">
        <title>Genomic Encyclopedia of Type Strains, Phase IV (KMG-IV): sequencing the most valuable type-strain genomes for metagenomic binning, comparative biology and taxonomic classification.</title>
        <authorList>
            <person name="Goeker M."/>
        </authorList>
    </citation>
    <scope>NUCLEOTIDE SEQUENCE [LARGE SCALE GENOMIC DNA]</scope>
    <source>
        <strain evidence="2 3">DSM 102969</strain>
    </source>
</reference>
<evidence type="ECO:0000313" key="2">
    <source>
        <dbReference type="EMBL" id="TDP81452.1"/>
    </source>
</evidence>
<accession>A0A4R6R6J0</accession>
<comment type="caution">
    <text evidence="2">The sequence shown here is derived from an EMBL/GenBank/DDBJ whole genome shotgun (WGS) entry which is preliminary data.</text>
</comment>
<dbReference type="Proteomes" id="UP000294547">
    <property type="component" value="Unassembled WGS sequence"/>
</dbReference>
<protein>
    <submittedName>
        <fullName evidence="2">General secretion pathway protein L</fullName>
    </submittedName>
</protein>
<proteinExistence type="predicted"/>
<dbReference type="InterPro" id="IPR052534">
    <property type="entry name" value="Extracell_DNA_Util/SecSys_Comp"/>
</dbReference>
<dbReference type="EMBL" id="SNXY01000012">
    <property type="protein sequence ID" value="TDP81452.1"/>
    <property type="molecule type" value="Genomic_DNA"/>
</dbReference>
<dbReference type="AlphaFoldDB" id="A0A4R6R6J0"/>
<name>A0A4R6R6J0_9HYPH</name>
<keyword evidence="1" id="KW-0472">Membrane</keyword>
<dbReference type="RefSeq" id="WP_126540636.1">
    <property type="nucleotide sequence ID" value="NZ_BSPM01000002.1"/>
</dbReference>
<sequence length="360" mass="37542">MGQISGTLAKLVDAFVEVVAPVFGRFVSSSRIVAVEADGGLALYAVRRGRAEPVGTAETAAAKEIRRLKRAGGAAVELRLAPKRVLTRTLELPAAGREYLEPIIEHRLERLTPWRPDRVLFGYAAGTTAGEGTMTVEFAATSSDLAAPAVARLEALDLAPTALGSAAEPIATPLRVDLYRGRRDVGRVRLRRGVVVAVALLGLSGVGALAAGTVLTGLSDQRLAELDKRLLTKRAVLRAAAGAGRTEGRDKELIEAKTPATSLVVLIDRLSRAVPDDTYLRELSIEGPKVRLVGFSADAPALIGLLDADPGLSDVRFAAPVTRTDDGRDSFDIVAVRDVGTPGGETAAVDGAAPAAGGLP</sequence>
<dbReference type="InterPro" id="IPR007813">
    <property type="entry name" value="PilN"/>
</dbReference>
<dbReference type="OrthoDB" id="8196557at2"/>
<keyword evidence="1" id="KW-1133">Transmembrane helix</keyword>
<dbReference type="PANTHER" id="PTHR40278">
    <property type="entry name" value="DNA UTILIZATION PROTEIN HOFN"/>
    <property type="match status" value="1"/>
</dbReference>
<organism evidence="2 3">
    <name type="scientific">Oharaeibacter diazotrophicus</name>
    <dbReference type="NCBI Taxonomy" id="1920512"/>
    <lineage>
        <taxon>Bacteria</taxon>
        <taxon>Pseudomonadati</taxon>
        <taxon>Pseudomonadota</taxon>
        <taxon>Alphaproteobacteria</taxon>
        <taxon>Hyphomicrobiales</taxon>
        <taxon>Pleomorphomonadaceae</taxon>
        <taxon>Oharaeibacter</taxon>
    </lineage>
</organism>
<keyword evidence="1" id="KW-0812">Transmembrane</keyword>
<evidence type="ECO:0000313" key="3">
    <source>
        <dbReference type="Proteomes" id="UP000294547"/>
    </source>
</evidence>
<dbReference type="PANTHER" id="PTHR40278:SF1">
    <property type="entry name" value="DNA UTILIZATION PROTEIN HOFN"/>
    <property type="match status" value="1"/>
</dbReference>
<evidence type="ECO:0000256" key="1">
    <source>
        <dbReference type="SAM" id="Phobius"/>
    </source>
</evidence>
<feature type="transmembrane region" description="Helical" evidence="1">
    <location>
        <begin position="193"/>
        <end position="218"/>
    </location>
</feature>